<name>A0ABD2VV92_9HYME</name>
<sequence>MSVAVQGSLEITTRAASQITRETSLFSSYSRSYVYTRGARPAVYIIYNTRYLTSERLHERNVVRTPTHTCILWPILDTWQATSHGQPKREMLHADMAKATIDVPFMNESKSISRSWLYECIGLAKLVRLCDSEGKKKSSAAVPPGYTRGRRAVVERGRLMNTSLLYTLP</sequence>
<proteinExistence type="predicted"/>
<accession>A0ABD2VV92</accession>
<dbReference type="AlphaFoldDB" id="A0ABD2VV92"/>
<evidence type="ECO:0000313" key="1">
    <source>
        <dbReference type="EMBL" id="KAL3384651.1"/>
    </source>
</evidence>
<evidence type="ECO:0000313" key="2">
    <source>
        <dbReference type="Proteomes" id="UP001627154"/>
    </source>
</evidence>
<gene>
    <name evidence="1" type="ORF">TKK_019736</name>
</gene>
<protein>
    <submittedName>
        <fullName evidence="1">Uncharacterized protein</fullName>
    </submittedName>
</protein>
<dbReference type="Proteomes" id="UP001627154">
    <property type="component" value="Unassembled WGS sequence"/>
</dbReference>
<keyword evidence="2" id="KW-1185">Reference proteome</keyword>
<comment type="caution">
    <text evidence="1">The sequence shown here is derived from an EMBL/GenBank/DDBJ whole genome shotgun (WGS) entry which is preliminary data.</text>
</comment>
<organism evidence="1 2">
    <name type="scientific">Trichogramma kaykai</name>
    <dbReference type="NCBI Taxonomy" id="54128"/>
    <lineage>
        <taxon>Eukaryota</taxon>
        <taxon>Metazoa</taxon>
        <taxon>Ecdysozoa</taxon>
        <taxon>Arthropoda</taxon>
        <taxon>Hexapoda</taxon>
        <taxon>Insecta</taxon>
        <taxon>Pterygota</taxon>
        <taxon>Neoptera</taxon>
        <taxon>Endopterygota</taxon>
        <taxon>Hymenoptera</taxon>
        <taxon>Apocrita</taxon>
        <taxon>Proctotrupomorpha</taxon>
        <taxon>Chalcidoidea</taxon>
        <taxon>Trichogrammatidae</taxon>
        <taxon>Trichogramma</taxon>
    </lineage>
</organism>
<dbReference type="EMBL" id="JBJJXI010000170">
    <property type="protein sequence ID" value="KAL3384651.1"/>
    <property type="molecule type" value="Genomic_DNA"/>
</dbReference>
<reference evidence="1 2" key="1">
    <citation type="journal article" date="2024" name="bioRxiv">
        <title>A reference genome for Trichogramma kaykai: A tiny desert-dwelling parasitoid wasp with competing sex-ratio distorters.</title>
        <authorList>
            <person name="Culotta J."/>
            <person name="Lindsey A.R."/>
        </authorList>
    </citation>
    <scope>NUCLEOTIDE SEQUENCE [LARGE SCALE GENOMIC DNA]</scope>
    <source>
        <strain evidence="1 2">KSX58</strain>
    </source>
</reference>